<sequence>MMYFIDVVYVGATALLASGLSYRLLEWQSKKNLPPITRIEPETIFLFEGDRLIDTSDCAEQLLAMHHIEGRRWSDLRSVLAERFPNFPESAPQSATVLPMIIDSQDHGRASRIQIEQVRTRLRVSLIEHTEKDENTAERYQRRIWEGQVETLRNATHHAPYPIWQSDHAGRILWANTAYEDLITACGHTFESEDGSHTLPAVFDLPASPVLHRHRYRTSVTLNPGQEVLWYDVNSIREDRFTMHYAIDINAVVQGEAAQRTFVQTLTKTFAQLSIGLAIFDRKRVLTLFNPALTDLTHLPPGFLSNKPSLHSFFDQLRNAQIMPEPRSYAEWRDDLSDLANAAADGQYQETWSLPSGQTYRVSGRPHPDGAIAFLFEDVSAEVSLNRRFRTDMELNQAVLDLIPQPIALFSFQNTLQFRNQAYRDLWPDEPDVDDAEVSIANSLAHWCRHSKSGASFASLAEGLAHDGPISLDQASLRLTNGRSLRVMVDRLAGGAHMLWFSDAENCKPRLELVKTA</sequence>
<evidence type="ECO:0000259" key="1">
    <source>
        <dbReference type="SMART" id="SM00091"/>
    </source>
</evidence>
<dbReference type="Pfam" id="PF12860">
    <property type="entry name" value="PAS_7"/>
    <property type="match status" value="1"/>
</dbReference>
<protein>
    <submittedName>
        <fullName evidence="3">Sensor protein DivL</fullName>
        <ecNumber evidence="3">2.7.13.3</ecNumber>
    </submittedName>
</protein>
<gene>
    <name evidence="3" type="primary">divL</name>
    <name evidence="2" type="ORF">TL5118_01675</name>
    <name evidence="3" type="ORF">TL5120_02377</name>
</gene>
<dbReference type="InterPro" id="IPR035965">
    <property type="entry name" value="PAS-like_dom_sf"/>
</dbReference>
<feature type="domain" description="PAS" evidence="1">
    <location>
        <begin position="394"/>
        <end position="462"/>
    </location>
</feature>
<dbReference type="SUPFAM" id="SSF55785">
    <property type="entry name" value="PYP-like sensor domain (PAS domain)"/>
    <property type="match status" value="1"/>
</dbReference>
<dbReference type="RefSeq" id="WP_082626303.1">
    <property type="nucleotide sequence ID" value="NZ_CYSB01000026.1"/>
</dbReference>
<evidence type="ECO:0000313" key="4">
    <source>
        <dbReference type="Proteomes" id="UP000051086"/>
    </source>
</evidence>
<dbReference type="SMART" id="SM00091">
    <property type="entry name" value="PAS"/>
    <property type="match status" value="3"/>
</dbReference>
<evidence type="ECO:0000313" key="3">
    <source>
        <dbReference type="EMBL" id="CUH72571.1"/>
    </source>
</evidence>
<dbReference type="OrthoDB" id="9797304at2"/>
<evidence type="ECO:0000313" key="5">
    <source>
        <dbReference type="Proteomes" id="UP000051887"/>
    </source>
</evidence>
<dbReference type="Proteomes" id="UP000051086">
    <property type="component" value="Unassembled WGS sequence"/>
</dbReference>
<dbReference type="EMBL" id="CYSC01000033">
    <property type="protein sequence ID" value="CUH72571.1"/>
    <property type="molecule type" value="Genomic_DNA"/>
</dbReference>
<dbReference type="AlphaFoldDB" id="A0A0P1FVH8"/>
<dbReference type="Proteomes" id="UP000051887">
    <property type="component" value="Unassembled WGS sequence"/>
</dbReference>
<dbReference type="InterPro" id="IPR000014">
    <property type="entry name" value="PAS"/>
</dbReference>
<feature type="domain" description="PAS" evidence="1">
    <location>
        <begin position="150"/>
        <end position="220"/>
    </location>
</feature>
<reference evidence="2 4" key="2">
    <citation type="submission" date="2015-09" db="EMBL/GenBank/DDBJ databases">
        <authorList>
            <person name="Rodrigo-Torres L."/>
            <person name="Arahal D.R."/>
        </authorList>
    </citation>
    <scope>NUCLEOTIDE SEQUENCE [LARGE SCALE GENOMIC DNA]</scope>
    <source>
        <strain evidence="2 4">CECT 5118</strain>
    </source>
</reference>
<dbReference type="GO" id="GO:0004673">
    <property type="term" value="F:protein histidine kinase activity"/>
    <property type="evidence" value="ECO:0007669"/>
    <property type="project" value="UniProtKB-EC"/>
</dbReference>
<proteinExistence type="predicted"/>
<evidence type="ECO:0000313" key="2">
    <source>
        <dbReference type="EMBL" id="CUH66263.1"/>
    </source>
</evidence>
<reference evidence="3 5" key="1">
    <citation type="submission" date="2015-09" db="EMBL/GenBank/DDBJ databases">
        <authorList>
            <consortium name="Swine Surveillance"/>
        </authorList>
    </citation>
    <scope>NUCLEOTIDE SEQUENCE [LARGE SCALE GENOMIC DNA]</scope>
    <source>
        <strain evidence="3 5">5120</strain>
    </source>
</reference>
<keyword evidence="4" id="KW-1185">Reference proteome</keyword>
<keyword evidence="3" id="KW-0808">Transferase</keyword>
<organism evidence="3 5">
    <name type="scientific">Thalassovita autumnalis</name>
    <dbReference type="NCBI Taxonomy" id="2072972"/>
    <lineage>
        <taxon>Bacteria</taxon>
        <taxon>Pseudomonadati</taxon>
        <taxon>Pseudomonadota</taxon>
        <taxon>Alphaproteobacteria</taxon>
        <taxon>Rhodobacterales</taxon>
        <taxon>Roseobacteraceae</taxon>
        <taxon>Thalassovita</taxon>
    </lineage>
</organism>
<feature type="domain" description="PAS" evidence="1">
    <location>
        <begin position="264"/>
        <end position="331"/>
    </location>
</feature>
<name>A0A0P1FVH8_9RHOB</name>
<dbReference type="EMBL" id="CYSB01000026">
    <property type="protein sequence ID" value="CUH66263.1"/>
    <property type="molecule type" value="Genomic_DNA"/>
</dbReference>
<accession>A0A0P1FVH8</accession>
<dbReference type="EC" id="2.7.13.3" evidence="3"/>